<feature type="region of interest" description="Disordered" evidence="1">
    <location>
        <begin position="62"/>
        <end position="136"/>
    </location>
</feature>
<feature type="region of interest" description="Disordered" evidence="1">
    <location>
        <begin position="15"/>
        <end position="44"/>
    </location>
</feature>
<dbReference type="AlphaFoldDB" id="A0AAD4R9L2"/>
<dbReference type="Proteomes" id="UP001201812">
    <property type="component" value="Unassembled WGS sequence"/>
</dbReference>
<evidence type="ECO:0000313" key="2">
    <source>
        <dbReference type="EMBL" id="KAI1718932.1"/>
    </source>
</evidence>
<comment type="caution">
    <text evidence="2">The sequence shown here is derived from an EMBL/GenBank/DDBJ whole genome shotgun (WGS) entry which is preliminary data.</text>
</comment>
<protein>
    <submittedName>
        <fullName evidence="2">Uncharacterized protein</fullName>
    </submittedName>
</protein>
<evidence type="ECO:0000256" key="1">
    <source>
        <dbReference type="SAM" id="MobiDB-lite"/>
    </source>
</evidence>
<evidence type="ECO:0000313" key="3">
    <source>
        <dbReference type="Proteomes" id="UP001201812"/>
    </source>
</evidence>
<feature type="compositionally biased region" description="Polar residues" evidence="1">
    <location>
        <begin position="30"/>
        <end position="44"/>
    </location>
</feature>
<dbReference type="EMBL" id="JAKKPZ010000007">
    <property type="protein sequence ID" value="KAI1718932.1"/>
    <property type="molecule type" value="Genomic_DNA"/>
</dbReference>
<name>A0AAD4R9L2_9BILA</name>
<gene>
    <name evidence="2" type="ORF">DdX_06046</name>
</gene>
<keyword evidence="3" id="KW-1185">Reference proteome</keyword>
<proteinExistence type="predicted"/>
<accession>A0AAD4R9L2</accession>
<reference evidence="2" key="1">
    <citation type="submission" date="2022-01" db="EMBL/GenBank/DDBJ databases">
        <title>Genome Sequence Resource for Two Populations of Ditylenchus destructor, the Migratory Endoparasitic Phytonematode.</title>
        <authorList>
            <person name="Zhang H."/>
            <person name="Lin R."/>
            <person name="Xie B."/>
        </authorList>
    </citation>
    <scope>NUCLEOTIDE SEQUENCE</scope>
    <source>
        <strain evidence="2">BazhouSP</strain>
    </source>
</reference>
<feature type="compositionally biased region" description="Low complexity" evidence="1">
    <location>
        <begin position="80"/>
        <end position="98"/>
    </location>
</feature>
<feature type="compositionally biased region" description="Polar residues" evidence="1">
    <location>
        <begin position="112"/>
        <end position="125"/>
    </location>
</feature>
<organism evidence="2 3">
    <name type="scientific">Ditylenchus destructor</name>
    <dbReference type="NCBI Taxonomy" id="166010"/>
    <lineage>
        <taxon>Eukaryota</taxon>
        <taxon>Metazoa</taxon>
        <taxon>Ecdysozoa</taxon>
        <taxon>Nematoda</taxon>
        <taxon>Chromadorea</taxon>
        <taxon>Rhabditida</taxon>
        <taxon>Tylenchina</taxon>
        <taxon>Tylenchomorpha</taxon>
        <taxon>Sphaerularioidea</taxon>
        <taxon>Anguinidae</taxon>
        <taxon>Anguininae</taxon>
        <taxon>Ditylenchus</taxon>
    </lineage>
</organism>
<sequence length="136" mass="14847">MEVHQLHSNQTAYQIHTPQHSQSHDHSQPPVHNSGDNFIHTNTVPYSQLPDIHFDCETKSHLSIQLSGGEHASRHSGGLSQPPYSSPSSSTSPPSKDSLVLKRSVQIEMPDENSTVADSRNTTGASPIKSEFEDIG</sequence>